<dbReference type="CDD" id="cd16913">
    <property type="entry name" value="YkuD_like"/>
    <property type="match status" value="1"/>
</dbReference>
<keyword evidence="4 7" id="KW-0133">Cell shape</keyword>
<keyword evidence="3" id="KW-0808">Transferase</keyword>
<evidence type="ECO:0000256" key="4">
    <source>
        <dbReference type="ARBA" id="ARBA00022960"/>
    </source>
</evidence>
<evidence type="ECO:0000256" key="5">
    <source>
        <dbReference type="ARBA" id="ARBA00022984"/>
    </source>
</evidence>
<dbReference type="PANTHER" id="PTHR38589:SF1">
    <property type="entry name" value="BLR0621 PROTEIN"/>
    <property type="match status" value="1"/>
</dbReference>
<accession>A0A2W2BUX6</accession>
<feature type="domain" description="L,D-TPase catalytic" evidence="8">
    <location>
        <begin position="1"/>
        <end position="148"/>
    </location>
</feature>
<evidence type="ECO:0000256" key="7">
    <source>
        <dbReference type="PROSITE-ProRule" id="PRU01373"/>
    </source>
</evidence>
<dbReference type="SUPFAM" id="SSF141523">
    <property type="entry name" value="L,D-transpeptidase catalytic domain-like"/>
    <property type="match status" value="1"/>
</dbReference>
<dbReference type="Proteomes" id="UP000248795">
    <property type="component" value="Unassembled WGS sequence"/>
</dbReference>
<dbReference type="AlphaFoldDB" id="A0A2W2BUX6"/>
<comment type="caution">
    <text evidence="9">The sequence shown here is derived from an EMBL/GenBank/DDBJ whole genome shotgun (WGS) entry which is preliminary data.</text>
</comment>
<dbReference type="GO" id="GO:0004180">
    <property type="term" value="F:carboxypeptidase activity"/>
    <property type="evidence" value="ECO:0007669"/>
    <property type="project" value="UniProtKB-ARBA"/>
</dbReference>
<dbReference type="GO" id="GO:0009252">
    <property type="term" value="P:peptidoglycan biosynthetic process"/>
    <property type="evidence" value="ECO:0007669"/>
    <property type="project" value="UniProtKB-UniPathway"/>
</dbReference>
<evidence type="ECO:0000313" key="10">
    <source>
        <dbReference type="Proteomes" id="UP000248795"/>
    </source>
</evidence>
<evidence type="ECO:0000256" key="6">
    <source>
        <dbReference type="ARBA" id="ARBA00023316"/>
    </source>
</evidence>
<evidence type="ECO:0000256" key="1">
    <source>
        <dbReference type="ARBA" id="ARBA00004752"/>
    </source>
</evidence>
<dbReference type="InterPro" id="IPR038063">
    <property type="entry name" value="Transpep_catalytic_dom"/>
</dbReference>
<dbReference type="EMBL" id="QKVK01000003">
    <property type="protein sequence ID" value="PZF77286.1"/>
    <property type="molecule type" value="Genomic_DNA"/>
</dbReference>
<proteinExistence type="inferred from homology"/>
<protein>
    <recommendedName>
        <fullName evidence="8">L,D-TPase catalytic domain-containing protein</fullName>
    </recommendedName>
</protein>
<keyword evidence="10" id="KW-1185">Reference proteome</keyword>
<comment type="similarity">
    <text evidence="2">Belongs to the YkuD family.</text>
</comment>
<evidence type="ECO:0000256" key="3">
    <source>
        <dbReference type="ARBA" id="ARBA00022679"/>
    </source>
</evidence>
<dbReference type="InterPro" id="IPR005490">
    <property type="entry name" value="LD_TPept_cat_dom"/>
</dbReference>
<evidence type="ECO:0000259" key="8">
    <source>
        <dbReference type="PROSITE" id="PS52029"/>
    </source>
</evidence>
<dbReference type="PROSITE" id="PS52029">
    <property type="entry name" value="LD_TPASE"/>
    <property type="match status" value="1"/>
</dbReference>
<comment type="pathway">
    <text evidence="1 7">Cell wall biogenesis; peptidoglycan biosynthesis.</text>
</comment>
<keyword evidence="6 7" id="KW-0961">Cell wall biogenesis/degradation</keyword>
<sequence length="148" mass="16767">MAFPCSIGRSGKRYLKREGDGASPRGDWQVRRLFYRADKGLPPRNRLAAQAMRDHDGWCETVGDRNYNRLVRIPYATSHETMKRPDHLYDVVVELSHNERPRVQGHGSAVFFHLRQPDGGPTAGCVAVSARDMRIILGMIGPKTKIRI</sequence>
<keyword evidence="5 7" id="KW-0573">Peptidoglycan synthesis</keyword>
<gene>
    <name evidence="9" type="ORF">DK847_08155</name>
</gene>
<dbReference type="GO" id="GO:0016740">
    <property type="term" value="F:transferase activity"/>
    <property type="evidence" value="ECO:0007669"/>
    <property type="project" value="UniProtKB-KW"/>
</dbReference>
<evidence type="ECO:0000256" key="2">
    <source>
        <dbReference type="ARBA" id="ARBA00005992"/>
    </source>
</evidence>
<dbReference type="GO" id="GO:0008360">
    <property type="term" value="P:regulation of cell shape"/>
    <property type="evidence" value="ECO:0007669"/>
    <property type="project" value="UniProtKB-UniRule"/>
</dbReference>
<name>A0A2W2BUX6_9HYPH</name>
<dbReference type="GO" id="GO:0071555">
    <property type="term" value="P:cell wall organization"/>
    <property type="evidence" value="ECO:0007669"/>
    <property type="project" value="UniProtKB-UniRule"/>
</dbReference>
<dbReference type="PANTHER" id="PTHR38589">
    <property type="entry name" value="BLR0621 PROTEIN"/>
    <property type="match status" value="1"/>
</dbReference>
<dbReference type="Pfam" id="PF03734">
    <property type="entry name" value="YkuD"/>
    <property type="match status" value="1"/>
</dbReference>
<dbReference type="UniPathway" id="UPA00219"/>
<feature type="active site" description="Nucleophile" evidence="7">
    <location>
        <position position="125"/>
    </location>
</feature>
<feature type="active site" description="Proton donor/acceptor" evidence="7">
    <location>
        <position position="113"/>
    </location>
</feature>
<reference evidence="10" key="1">
    <citation type="submission" date="2018-06" db="EMBL/GenBank/DDBJ databases">
        <title>Aestuariibacter litoralis strain KCTC 52945T.</title>
        <authorList>
            <person name="Li X."/>
            <person name="Salam N."/>
            <person name="Li J.-L."/>
            <person name="Chen Y.-M."/>
            <person name="Yang Z.-W."/>
            <person name="Zhang L.-Y."/>
            <person name="Han M.-X."/>
            <person name="Xiao M."/>
            <person name="Li W.-J."/>
        </authorList>
    </citation>
    <scope>NUCLEOTIDE SEQUENCE [LARGE SCALE GENOMIC DNA]</scope>
    <source>
        <strain evidence="10">KCTC 52945</strain>
    </source>
</reference>
<evidence type="ECO:0000313" key="9">
    <source>
        <dbReference type="EMBL" id="PZF77286.1"/>
    </source>
</evidence>
<organism evidence="9 10">
    <name type="scientific">Aestuariivirga litoralis</name>
    <dbReference type="NCBI Taxonomy" id="2650924"/>
    <lineage>
        <taxon>Bacteria</taxon>
        <taxon>Pseudomonadati</taxon>
        <taxon>Pseudomonadota</taxon>
        <taxon>Alphaproteobacteria</taxon>
        <taxon>Hyphomicrobiales</taxon>
        <taxon>Aestuariivirgaceae</taxon>
        <taxon>Aestuariivirga</taxon>
    </lineage>
</organism>